<dbReference type="Pfam" id="PF01476">
    <property type="entry name" value="LysM"/>
    <property type="match status" value="1"/>
</dbReference>
<evidence type="ECO:0000313" key="4">
    <source>
        <dbReference type="Proteomes" id="UP001595796"/>
    </source>
</evidence>
<organism evidence="3 4">
    <name type="scientific">Flaviflagellibacter deserti</name>
    <dbReference type="NCBI Taxonomy" id="2267266"/>
    <lineage>
        <taxon>Bacteria</taxon>
        <taxon>Pseudomonadati</taxon>
        <taxon>Pseudomonadota</taxon>
        <taxon>Alphaproteobacteria</taxon>
        <taxon>Hyphomicrobiales</taxon>
        <taxon>Flaviflagellibacter</taxon>
    </lineage>
</organism>
<dbReference type="Gene3D" id="3.10.350.10">
    <property type="entry name" value="LysM domain"/>
    <property type="match status" value="1"/>
</dbReference>
<proteinExistence type="predicted"/>
<feature type="compositionally biased region" description="Polar residues" evidence="1">
    <location>
        <begin position="34"/>
        <end position="43"/>
    </location>
</feature>
<dbReference type="SMART" id="SM00257">
    <property type="entry name" value="LysM"/>
    <property type="match status" value="1"/>
</dbReference>
<feature type="region of interest" description="Disordered" evidence="1">
    <location>
        <begin position="297"/>
        <end position="327"/>
    </location>
</feature>
<dbReference type="PANTHER" id="PTHR34700">
    <property type="entry name" value="POTASSIUM BINDING PROTEIN KBP"/>
    <property type="match status" value="1"/>
</dbReference>
<dbReference type="RefSeq" id="WP_162799630.1">
    <property type="nucleotide sequence ID" value="NZ_JBHSJF010000006.1"/>
</dbReference>
<feature type="compositionally biased region" description="Polar residues" evidence="1">
    <location>
        <begin position="307"/>
        <end position="327"/>
    </location>
</feature>
<dbReference type="Gene3D" id="2.60.40.3110">
    <property type="match status" value="1"/>
</dbReference>
<dbReference type="Gene3D" id="2.60.40.10">
    <property type="entry name" value="Immunoglobulins"/>
    <property type="match status" value="1"/>
</dbReference>
<dbReference type="InterPro" id="IPR036779">
    <property type="entry name" value="LysM_dom_sf"/>
</dbReference>
<dbReference type="PROSITE" id="PS51782">
    <property type="entry name" value="LYSM"/>
    <property type="match status" value="1"/>
</dbReference>
<dbReference type="InterPro" id="IPR018392">
    <property type="entry name" value="LysM"/>
</dbReference>
<sequence length="388" mass="39974">MNARARQILALGLIVILAIGIGVVARREVQRQDTAALSQSAPQVVTPGTPSTPPSDTASKNAADGKTAATIVPSFDIVRVEPRGDAIIAGRAAPGAEVELLSNGGVIDRTKANEAGEFVMMPPTFAQGSYELTLRTPDAGGSKQSVTVAIPEPGKGEVLVVVGEPGKPSQVVQAGSPATHTATVGSPAIPSPAVITPPVAPQTAEAAPELPLRIGAVEAEGGKLFVQGTGPEGARAQIYLNDSPLAEATVGDDGKWSLKIEKGVAAGNYKVRVDQLGESGKVVARAEVPFAALKAMPPADAPKPSELASSSTNPADAPSTTGAVQSANPIVTKLDTLEVQRGDNLWRISRKIYGAGVRYSTIYEANADQIRDPNRIYPGQIFVMPPKG</sequence>
<dbReference type="Proteomes" id="UP001595796">
    <property type="component" value="Unassembled WGS sequence"/>
</dbReference>
<dbReference type="SUPFAM" id="SSF54106">
    <property type="entry name" value="LysM domain"/>
    <property type="match status" value="1"/>
</dbReference>
<gene>
    <name evidence="3" type="ORF">ACFPFW_07620</name>
</gene>
<feature type="compositionally biased region" description="Low complexity" evidence="1">
    <location>
        <begin position="46"/>
        <end position="59"/>
    </location>
</feature>
<dbReference type="EMBL" id="JBHSJF010000006">
    <property type="protein sequence ID" value="MFC5067884.1"/>
    <property type="molecule type" value="Genomic_DNA"/>
</dbReference>
<comment type="caution">
    <text evidence="3">The sequence shown here is derived from an EMBL/GenBank/DDBJ whole genome shotgun (WGS) entry which is preliminary data.</text>
</comment>
<dbReference type="InterPro" id="IPR052196">
    <property type="entry name" value="Bact_Kbp"/>
</dbReference>
<protein>
    <submittedName>
        <fullName evidence="3">LysM peptidoglycan-binding domain-containing protein</fullName>
    </submittedName>
</protein>
<accession>A0ABV9Z0A6</accession>
<name>A0ABV9Z0A6_9HYPH</name>
<dbReference type="CDD" id="cd00118">
    <property type="entry name" value="LysM"/>
    <property type="match status" value="1"/>
</dbReference>
<reference evidence="4" key="1">
    <citation type="journal article" date="2019" name="Int. J. Syst. Evol. Microbiol.">
        <title>The Global Catalogue of Microorganisms (GCM) 10K type strain sequencing project: providing services to taxonomists for standard genome sequencing and annotation.</title>
        <authorList>
            <consortium name="The Broad Institute Genomics Platform"/>
            <consortium name="The Broad Institute Genome Sequencing Center for Infectious Disease"/>
            <person name="Wu L."/>
            <person name="Ma J."/>
        </authorList>
    </citation>
    <scope>NUCLEOTIDE SEQUENCE [LARGE SCALE GENOMIC DNA]</scope>
    <source>
        <strain evidence="4">CGMCC 1.16444</strain>
    </source>
</reference>
<evidence type="ECO:0000259" key="2">
    <source>
        <dbReference type="PROSITE" id="PS51782"/>
    </source>
</evidence>
<dbReference type="InterPro" id="IPR013783">
    <property type="entry name" value="Ig-like_fold"/>
</dbReference>
<evidence type="ECO:0000256" key="1">
    <source>
        <dbReference type="SAM" id="MobiDB-lite"/>
    </source>
</evidence>
<feature type="region of interest" description="Disordered" evidence="1">
    <location>
        <begin position="34"/>
        <end position="65"/>
    </location>
</feature>
<evidence type="ECO:0000313" key="3">
    <source>
        <dbReference type="EMBL" id="MFC5067884.1"/>
    </source>
</evidence>
<dbReference type="PANTHER" id="PTHR34700:SF4">
    <property type="entry name" value="PHAGE-LIKE ELEMENT PBSX PROTEIN XKDP"/>
    <property type="match status" value="1"/>
</dbReference>
<keyword evidence="4" id="KW-1185">Reference proteome</keyword>
<feature type="domain" description="LysM" evidence="2">
    <location>
        <begin position="335"/>
        <end position="384"/>
    </location>
</feature>